<keyword evidence="3" id="KW-0723">Serine/threonine-protein kinase</keyword>
<dbReference type="Proteomes" id="UP000722791">
    <property type="component" value="Unassembled WGS sequence"/>
</dbReference>
<evidence type="ECO:0000256" key="5">
    <source>
        <dbReference type="ARBA" id="ARBA00022741"/>
    </source>
</evidence>
<evidence type="ECO:0000256" key="4">
    <source>
        <dbReference type="ARBA" id="ARBA00022679"/>
    </source>
</evidence>
<name>A0A8J4GUY9_9CHLO</name>
<protein>
    <recommendedName>
        <fullName evidence="2">[RNA-polymerase]-subunit kinase</fullName>
        <ecNumber evidence="2">2.7.11.23</ecNumber>
    </recommendedName>
</protein>
<feature type="region of interest" description="Disordered" evidence="9">
    <location>
        <begin position="301"/>
        <end position="383"/>
    </location>
</feature>
<dbReference type="PROSITE" id="PS00107">
    <property type="entry name" value="PROTEIN_KINASE_ATP"/>
    <property type="match status" value="1"/>
</dbReference>
<comment type="similarity">
    <text evidence="1">Belongs to the protein kinase superfamily. CMGC Ser/Thr protein kinase family. CDC2/CDKX subfamily.</text>
</comment>
<evidence type="ECO:0000256" key="8">
    <source>
        <dbReference type="PROSITE-ProRule" id="PRU10141"/>
    </source>
</evidence>
<sequence>MGHIDEWYVRDKRAVLGGGTYATVYAARCRRTGEMVALKKLRRMAPPAVATGRFQRSGAGGGGGASGAAAAAAAPAVTHTALDNGRSPLPFVFHAGEHGWPDWPMSAGGGAGSNGGGAGLVAVTERGDATADDRGGVAQAALREIKVLQELRHPHVVRLRETFAHKETLVLVFDYAAGGDLELLLYPSNSGRDAGGAAAIARGDGGGMVRAGGVDRVGRNGGDGGGGGGVGDEEDVSRPPLPAGVVKAHMKALLEALAYCHEQGVLHRDVKPNNLLLDGQGELLLADFGLARYLPLEATGEEGEEDGKTAGLAAKAAAAASAQQTAEDDNGWRGSEPEGKGKRPAQPQLQLQPGQAAQGAEGGKRRSRGGGRGGGRSVDGGGGHCCVNAAKDVGDGITGRAVVTDLDVSDTLGGSCGDGDDGSSRSLNRWPMGRTAPRDAVGLSREDYARPVMTHQIGMRWYRPPELLFGCRTYGGGVDVWAVGCVFAEMMLRRVWFKGNSDVDQLRIIFEVLGTPTEECWPGVTRLPNYLKFSLTPPKDLATIFPDASPDALDLLAELTRLCPERRPTARQALSHPYFTSDPPPTPPGQLPLAMTRVAMVAAAHAAADAAAADRSCWDGSGGSGAPAAAGLKGGPFGGHRKEFSRTGGGGAHHAGRREHHAVLGSLPTFRAPRGQGQGHHGTGEGPLPRFQLPLAPSLPSGRLPAGCTSFHPASAAVTAGFGSGSSGVAWPVATQAPSFSHAFRLGQPSLEFPDLSSSRALPGLFPPPGSSAAGDVAAAVAAAGGSGDFPLSSGPPYRQHFTLGSRSRFQAISEEDAEGQSGAEEAWRTSSSALPYDVRVATQPAPQHRQHRGALQHWPAPAQAPLTADAAGSAPRRYRRCRRIRSSVATADMSISNISVAAVGMVGGRLCFDEVARRDAASKDNGGNCNSCGNSDSGAGLERAEEGEGQQEEDLSLVAEGIQNAADHDGAAAEAEGAEAEEGEGGFQQQEMAIDEGEEAEAEDNEEEEDDDDDEEEFDGFRRCVARRFSFGSSLATDGDVVATAAAAAAGAAAAAAAGRHGSGGTMAITTVASDGTVSTGGASRHKDNEAGDGGGGGGSFVPMATTATTAAVGGHGTASAAVTAAGYDPMSVSFSICGGGGGGGGMGTVGSKRPRPIRESSNHQTLPPTPSALAAALAGADPDLRGSAYSCFHQAQPGSNGGGGDIGGMDVRMHDRSAGSNGSIAGDGSGGGGAAVAIPTASVTAAPSFTMLSASAAASASVNAAAGGDGSGGGAAARGLMEAPPPRLRQSRTSDVTVAMSLSFAGGIDGSMAMHAPPTAIGPRQQPGRALGLEQPSVQGSHVSAVDSGERNTGRGGVSAAPLSGFPLLPQAAPRVGAAVTADVGVIAAAVAAAAATAGGGDGGFGGDASGAMAAAAAAAAPAALSDSVHLRPGPSGVRPDSTDLQYLRQRKVEVDEALRQASQADDPPTQYDSDRDQDPDPHHHDRREVQGRPRKES</sequence>
<gene>
    <name evidence="11" type="ORF">Vretimale_17386</name>
</gene>
<comment type="caution">
    <text evidence="11">The sequence shown here is derived from an EMBL/GenBank/DDBJ whole genome shotgun (WGS) entry which is preliminary data.</text>
</comment>
<accession>A0A8J4GUY9</accession>
<feature type="region of interest" description="Disordered" evidence="9">
    <location>
        <begin position="1319"/>
        <end position="1359"/>
    </location>
</feature>
<dbReference type="Gene3D" id="3.30.200.20">
    <property type="entry name" value="Phosphorylase Kinase, domain 1"/>
    <property type="match status" value="2"/>
</dbReference>
<dbReference type="Gene3D" id="1.10.510.10">
    <property type="entry name" value="Transferase(Phosphotransferase) domain 1"/>
    <property type="match status" value="2"/>
</dbReference>
<feature type="region of interest" description="Disordered" evidence="9">
    <location>
        <begin position="615"/>
        <end position="656"/>
    </location>
</feature>
<dbReference type="PROSITE" id="PS50011">
    <property type="entry name" value="PROTEIN_KINASE_DOM"/>
    <property type="match status" value="1"/>
</dbReference>
<dbReference type="GO" id="GO:0045944">
    <property type="term" value="P:positive regulation of transcription by RNA polymerase II"/>
    <property type="evidence" value="ECO:0007669"/>
    <property type="project" value="TreeGrafter"/>
</dbReference>
<feature type="region of interest" description="Disordered" evidence="9">
    <location>
        <begin position="1078"/>
        <end position="1099"/>
    </location>
</feature>
<dbReference type="Pfam" id="PF00069">
    <property type="entry name" value="Pkinase"/>
    <property type="match status" value="2"/>
</dbReference>
<feature type="region of interest" description="Disordered" evidence="9">
    <location>
        <begin position="969"/>
        <end position="1018"/>
    </location>
</feature>
<keyword evidence="4" id="KW-0808">Transferase</keyword>
<reference evidence="11" key="1">
    <citation type="journal article" date="2021" name="Proc. Natl. Acad. Sci. U.S.A.">
        <title>Three genomes in the algal genus Volvox reveal the fate of a haploid sex-determining region after a transition to homothallism.</title>
        <authorList>
            <person name="Yamamoto K."/>
            <person name="Hamaji T."/>
            <person name="Kawai-Toyooka H."/>
            <person name="Matsuzaki R."/>
            <person name="Takahashi F."/>
            <person name="Nishimura Y."/>
            <person name="Kawachi M."/>
            <person name="Noguchi H."/>
            <person name="Minakuchi Y."/>
            <person name="Umen J.G."/>
            <person name="Toyoda A."/>
            <person name="Nozaki H."/>
        </authorList>
    </citation>
    <scope>NUCLEOTIDE SEQUENCE</scope>
    <source>
        <strain evidence="11">NIES-3785</strain>
    </source>
</reference>
<dbReference type="GO" id="GO:0004693">
    <property type="term" value="F:cyclin-dependent protein serine/threonine kinase activity"/>
    <property type="evidence" value="ECO:0007669"/>
    <property type="project" value="TreeGrafter"/>
</dbReference>
<feature type="region of interest" description="Disordered" evidence="9">
    <location>
        <begin position="921"/>
        <end position="954"/>
    </location>
</feature>
<dbReference type="InterPro" id="IPR050108">
    <property type="entry name" value="CDK"/>
</dbReference>
<evidence type="ECO:0000256" key="6">
    <source>
        <dbReference type="ARBA" id="ARBA00022777"/>
    </source>
</evidence>
<feature type="region of interest" description="Disordered" evidence="9">
    <location>
        <begin position="1454"/>
        <end position="1500"/>
    </location>
</feature>
<evidence type="ECO:0000256" key="2">
    <source>
        <dbReference type="ARBA" id="ARBA00012409"/>
    </source>
</evidence>
<dbReference type="EMBL" id="BNCQ01000056">
    <property type="protein sequence ID" value="GIM14431.1"/>
    <property type="molecule type" value="Genomic_DNA"/>
</dbReference>
<dbReference type="PROSITE" id="PS00108">
    <property type="entry name" value="PROTEIN_KINASE_ST"/>
    <property type="match status" value="1"/>
</dbReference>
<dbReference type="GO" id="GO:0008353">
    <property type="term" value="F:RNA polymerase II CTD heptapeptide repeat kinase activity"/>
    <property type="evidence" value="ECO:0007669"/>
    <property type="project" value="UniProtKB-EC"/>
</dbReference>
<keyword evidence="5 8" id="KW-0547">Nucleotide-binding</keyword>
<feature type="region of interest" description="Disordered" evidence="9">
    <location>
        <begin position="413"/>
        <end position="436"/>
    </location>
</feature>
<feature type="region of interest" description="Disordered" evidence="9">
    <location>
        <begin position="216"/>
        <end position="241"/>
    </location>
</feature>
<dbReference type="InterPro" id="IPR017441">
    <property type="entry name" value="Protein_kinase_ATP_BS"/>
</dbReference>
<dbReference type="GO" id="GO:0070985">
    <property type="term" value="C:transcription factor TFIIK complex"/>
    <property type="evidence" value="ECO:0007669"/>
    <property type="project" value="TreeGrafter"/>
</dbReference>
<feature type="compositionally biased region" description="Gly residues" evidence="9">
    <location>
        <begin position="219"/>
        <end position="230"/>
    </location>
</feature>
<feature type="compositionally biased region" description="Gly residues" evidence="9">
    <location>
        <begin position="676"/>
        <end position="685"/>
    </location>
</feature>
<dbReference type="EC" id="2.7.11.23" evidence="2"/>
<evidence type="ECO:0000313" key="12">
    <source>
        <dbReference type="Proteomes" id="UP000722791"/>
    </source>
</evidence>
<dbReference type="PANTHER" id="PTHR24056">
    <property type="entry name" value="CELL DIVISION PROTEIN KINASE"/>
    <property type="match status" value="1"/>
</dbReference>
<dbReference type="InterPro" id="IPR000719">
    <property type="entry name" value="Prot_kinase_dom"/>
</dbReference>
<dbReference type="GO" id="GO:0005524">
    <property type="term" value="F:ATP binding"/>
    <property type="evidence" value="ECO:0007669"/>
    <property type="project" value="UniProtKB-UniRule"/>
</dbReference>
<keyword evidence="6" id="KW-0418">Kinase</keyword>
<evidence type="ECO:0000313" key="11">
    <source>
        <dbReference type="EMBL" id="GIM14431.1"/>
    </source>
</evidence>
<evidence type="ECO:0000256" key="3">
    <source>
        <dbReference type="ARBA" id="ARBA00022527"/>
    </source>
</evidence>
<feature type="binding site" evidence="8">
    <location>
        <position position="39"/>
    </location>
    <ligand>
        <name>ATP</name>
        <dbReference type="ChEBI" id="CHEBI:30616"/>
    </ligand>
</feature>
<organism evidence="11 12">
    <name type="scientific">Volvox reticuliferus</name>
    <dbReference type="NCBI Taxonomy" id="1737510"/>
    <lineage>
        <taxon>Eukaryota</taxon>
        <taxon>Viridiplantae</taxon>
        <taxon>Chlorophyta</taxon>
        <taxon>core chlorophytes</taxon>
        <taxon>Chlorophyceae</taxon>
        <taxon>CS clade</taxon>
        <taxon>Chlamydomonadales</taxon>
        <taxon>Volvocaceae</taxon>
        <taxon>Volvox</taxon>
    </lineage>
</organism>
<evidence type="ECO:0000256" key="9">
    <source>
        <dbReference type="SAM" id="MobiDB-lite"/>
    </source>
</evidence>
<dbReference type="InterPro" id="IPR011009">
    <property type="entry name" value="Kinase-like_dom_sf"/>
</dbReference>
<dbReference type="SUPFAM" id="SSF56112">
    <property type="entry name" value="Protein kinase-like (PK-like)"/>
    <property type="match status" value="1"/>
</dbReference>
<dbReference type="InterPro" id="IPR008271">
    <property type="entry name" value="Ser/Thr_kinase_AS"/>
</dbReference>
<feature type="region of interest" description="Disordered" evidence="9">
    <location>
        <begin position="1147"/>
        <end position="1170"/>
    </location>
</feature>
<evidence type="ECO:0000256" key="1">
    <source>
        <dbReference type="ARBA" id="ARBA00006485"/>
    </source>
</evidence>
<feature type="compositionally biased region" description="Low complexity" evidence="9">
    <location>
        <begin position="344"/>
        <end position="359"/>
    </location>
</feature>
<dbReference type="GO" id="GO:0005737">
    <property type="term" value="C:cytoplasm"/>
    <property type="evidence" value="ECO:0007669"/>
    <property type="project" value="TreeGrafter"/>
</dbReference>
<dbReference type="PANTHER" id="PTHR24056:SF0">
    <property type="entry name" value="CYCLIN-DEPENDENT KINASE 7"/>
    <property type="match status" value="1"/>
</dbReference>
<keyword evidence="7 8" id="KW-0067">ATP-binding</keyword>
<feature type="compositionally biased region" description="Low complexity" evidence="9">
    <location>
        <begin position="924"/>
        <end position="942"/>
    </location>
</feature>
<evidence type="ECO:0000259" key="10">
    <source>
        <dbReference type="PROSITE" id="PS50011"/>
    </source>
</evidence>
<feature type="compositionally biased region" description="Basic and acidic residues" evidence="9">
    <location>
        <begin position="1475"/>
        <end position="1500"/>
    </location>
</feature>
<proteinExistence type="inferred from homology"/>
<feature type="region of interest" description="Disordered" evidence="9">
    <location>
        <begin position="669"/>
        <end position="692"/>
    </location>
</feature>
<feature type="compositionally biased region" description="Acidic residues" evidence="9">
    <location>
        <begin position="994"/>
        <end position="1018"/>
    </location>
</feature>
<feature type="compositionally biased region" description="Gly residues" evidence="9">
    <location>
        <begin position="370"/>
        <end position="383"/>
    </location>
</feature>
<feature type="compositionally biased region" description="Low complexity" evidence="9">
    <location>
        <begin position="309"/>
        <end position="325"/>
    </location>
</feature>
<dbReference type="SMART" id="SM00220">
    <property type="entry name" value="S_TKc"/>
    <property type="match status" value="1"/>
</dbReference>
<evidence type="ECO:0000256" key="7">
    <source>
        <dbReference type="ARBA" id="ARBA00022840"/>
    </source>
</evidence>
<feature type="domain" description="Protein kinase" evidence="10">
    <location>
        <begin position="10"/>
        <end position="579"/>
    </location>
</feature>